<dbReference type="InterPro" id="IPR012295">
    <property type="entry name" value="TBP_dom_sf"/>
</dbReference>
<feature type="repeat" description="1" evidence="7">
    <location>
        <begin position="28"/>
        <end position="104"/>
    </location>
</feature>
<organism evidence="8 9">
    <name type="scientific">Halococcus morrhuae DSM 1307</name>
    <dbReference type="NCBI Taxonomy" id="931277"/>
    <lineage>
        <taxon>Archaea</taxon>
        <taxon>Methanobacteriati</taxon>
        <taxon>Methanobacteriota</taxon>
        <taxon>Stenosarchaea group</taxon>
        <taxon>Halobacteria</taxon>
        <taxon>Halobacteriales</taxon>
        <taxon>Halococcaceae</taxon>
        <taxon>Halococcus</taxon>
    </lineage>
</organism>
<evidence type="ECO:0000256" key="4">
    <source>
        <dbReference type="ARBA" id="ARBA00023125"/>
    </source>
</evidence>
<dbReference type="SUPFAM" id="SSF55945">
    <property type="entry name" value="TATA-box binding protein-like"/>
    <property type="match status" value="2"/>
</dbReference>
<reference evidence="8 9" key="1">
    <citation type="journal article" date="2014" name="PLoS Genet.">
        <title>Phylogenetically driven sequencing of extremely halophilic archaea reveals strategies for static and dynamic osmo-response.</title>
        <authorList>
            <person name="Becker E.A."/>
            <person name="Seitzer P.M."/>
            <person name="Tritt A."/>
            <person name="Larsen D."/>
            <person name="Krusor M."/>
            <person name="Yao A.I."/>
            <person name="Wu D."/>
            <person name="Madern D."/>
            <person name="Eisen J.A."/>
            <person name="Darling A.E."/>
            <person name="Facciotti M.T."/>
        </authorList>
    </citation>
    <scope>NUCLEOTIDE SEQUENCE [LARGE SCALE GENOMIC DNA]</scope>
    <source>
        <strain evidence="8 9">DSM 1307</strain>
    </source>
</reference>
<gene>
    <name evidence="7" type="primary">tbp</name>
    <name evidence="8" type="ORF">C448_05873</name>
</gene>
<dbReference type="Gene3D" id="3.30.310.10">
    <property type="entry name" value="TATA-Binding Protein"/>
    <property type="match status" value="2"/>
</dbReference>
<proteinExistence type="inferred from homology"/>
<comment type="caution">
    <text evidence="7">Lacks conserved residue(s) required for the propagation of feature annotation.</text>
</comment>
<dbReference type="Proteomes" id="UP000011568">
    <property type="component" value="Unassembled WGS sequence"/>
</dbReference>
<dbReference type="EMBL" id="AOMC01000087">
    <property type="protein sequence ID" value="EMA46606.1"/>
    <property type="molecule type" value="Genomic_DNA"/>
</dbReference>
<dbReference type="AlphaFoldDB" id="M0MLS7"/>
<dbReference type="PANTHER" id="PTHR10126">
    <property type="entry name" value="TATA-BOX BINDING PROTEIN"/>
    <property type="match status" value="1"/>
</dbReference>
<protein>
    <recommendedName>
        <fullName evidence="7">TATA-box-binding protein</fullName>
    </recommendedName>
    <alternativeName>
        <fullName evidence="7">Box A-binding protein</fullName>
        <shortName evidence="7">BAP</shortName>
    </alternativeName>
    <alternativeName>
        <fullName evidence="7">TATA sequence-binding protein</fullName>
        <shortName evidence="7">TBP</shortName>
    </alternativeName>
    <alternativeName>
        <fullName evidence="7">TATA-box factor</fullName>
    </alternativeName>
</protein>
<evidence type="ECO:0000256" key="1">
    <source>
        <dbReference type="ARBA" id="ARBA00005560"/>
    </source>
</evidence>
<dbReference type="eggNOG" id="arCOG01764">
    <property type="taxonomic scope" value="Archaea"/>
</dbReference>
<evidence type="ECO:0000256" key="7">
    <source>
        <dbReference type="HAMAP-Rule" id="MF_00408"/>
    </source>
</evidence>
<keyword evidence="4 7" id="KW-0238">DNA-binding</keyword>
<dbReference type="InterPro" id="IPR000814">
    <property type="entry name" value="TBP"/>
</dbReference>
<evidence type="ECO:0000313" key="8">
    <source>
        <dbReference type="EMBL" id="EMA46606.1"/>
    </source>
</evidence>
<evidence type="ECO:0000256" key="6">
    <source>
        <dbReference type="ARBA" id="ARBA00025680"/>
    </source>
</evidence>
<keyword evidence="3 7" id="KW-0805">Transcription regulation</keyword>
<name>M0MLS7_HALMO</name>
<dbReference type="GO" id="GO:0003700">
    <property type="term" value="F:DNA-binding transcription factor activity"/>
    <property type="evidence" value="ECO:0007669"/>
    <property type="project" value="UniProtKB-UniRule"/>
</dbReference>
<sequence>MIALHWTGCDLSMSDHEEINDPKETLEIQNVVASTVVSQELNLESVAMDLEGADFDRDKFPGVVYRVQDPHAVALIFRSGKIVCTGAGSVPAVHEALEIVFETLSDLGIDVSENPNTEVQNIVTSGDLGERLNLNAIAIGLGLEDVEYEPEQFPGLVYRLDEPDVVALLFGTGKTVIVGGKVPADAEAATEVIVSKLTDLGLFR</sequence>
<evidence type="ECO:0000256" key="3">
    <source>
        <dbReference type="ARBA" id="ARBA00023015"/>
    </source>
</evidence>
<dbReference type="HAMAP" id="MF_00408">
    <property type="entry name" value="TATA_bind_prot_arch"/>
    <property type="match status" value="1"/>
</dbReference>
<dbReference type="Pfam" id="PF00352">
    <property type="entry name" value="TBP"/>
    <property type="match status" value="2"/>
</dbReference>
<comment type="caution">
    <text evidence="8">The sequence shown here is derived from an EMBL/GenBank/DDBJ whole genome shotgun (WGS) entry which is preliminary data.</text>
</comment>
<dbReference type="FunFam" id="3.30.310.10:FF:000007">
    <property type="entry name" value="TATA-box-binding protein"/>
    <property type="match status" value="1"/>
</dbReference>
<dbReference type="GO" id="GO:0003677">
    <property type="term" value="F:DNA binding"/>
    <property type="evidence" value="ECO:0007669"/>
    <property type="project" value="UniProtKB-KW"/>
</dbReference>
<dbReference type="PATRIC" id="fig|931277.6.peg.1146"/>
<dbReference type="InterPro" id="IPR033711">
    <property type="entry name" value="TBP_archaea"/>
</dbReference>
<dbReference type="FunFam" id="3.30.310.10:FF:000010">
    <property type="entry name" value="TATA-box-binding protein"/>
    <property type="match status" value="1"/>
</dbReference>
<comment type="similarity">
    <text evidence="1 7">Belongs to the TBP family.</text>
</comment>
<dbReference type="GO" id="GO:0006352">
    <property type="term" value="P:DNA-templated transcription initiation"/>
    <property type="evidence" value="ECO:0007669"/>
    <property type="project" value="InterPro"/>
</dbReference>
<dbReference type="PRINTS" id="PR00686">
    <property type="entry name" value="TIFACTORIID"/>
</dbReference>
<evidence type="ECO:0000256" key="5">
    <source>
        <dbReference type="ARBA" id="ARBA00023163"/>
    </source>
</evidence>
<keyword evidence="2 7" id="KW-0677">Repeat</keyword>
<evidence type="ECO:0000256" key="2">
    <source>
        <dbReference type="ARBA" id="ARBA00022737"/>
    </source>
</evidence>
<keyword evidence="9" id="KW-1185">Reference proteome</keyword>
<dbReference type="STRING" id="931277.C448_05873"/>
<dbReference type="NCBIfam" id="NF001595">
    <property type="entry name" value="PRK00394.1-5"/>
    <property type="match status" value="1"/>
</dbReference>
<comment type="function">
    <text evidence="6 7">General factor that plays a role in the activation of archaeal genes transcribed by RNA polymerase. Binds specifically to the TATA box promoter element which lies close to the position of transcription initiation.</text>
</comment>
<dbReference type="NCBIfam" id="NF001593">
    <property type="entry name" value="PRK00394.1-2"/>
    <property type="match status" value="1"/>
</dbReference>
<keyword evidence="5 7" id="KW-0804">Transcription</keyword>
<evidence type="ECO:0000313" key="9">
    <source>
        <dbReference type="Proteomes" id="UP000011568"/>
    </source>
</evidence>
<accession>M0MLS7</accession>
<dbReference type="CDD" id="cd04518">
    <property type="entry name" value="TBP_archaea"/>
    <property type="match status" value="1"/>
</dbReference>